<dbReference type="EMBL" id="LS483466">
    <property type="protein sequence ID" value="SQI22438.1"/>
    <property type="molecule type" value="Genomic_DNA"/>
</dbReference>
<protein>
    <submittedName>
        <fullName evidence="1">Uncharacterized protein</fullName>
    </submittedName>
</protein>
<organism evidence="1 2">
    <name type="scientific">Salmonella enterica subsp. arizonae</name>
    <dbReference type="NCBI Taxonomy" id="59203"/>
    <lineage>
        <taxon>Bacteria</taxon>
        <taxon>Pseudomonadati</taxon>
        <taxon>Pseudomonadota</taxon>
        <taxon>Gammaproteobacteria</taxon>
        <taxon>Enterobacterales</taxon>
        <taxon>Enterobacteriaceae</taxon>
        <taxon>Salmonella</taxon>
    </lineage>
</organism>
<dbReference type="Proteomes" id="UP000248731">
    <property type="component" value="Chromosome 1"/>
</dbReference>
<dbReference type="AlphaFoldDB" id="A0A2X4TJ70"/>
<name>A0A2X4TJ70_SALER</name>
<sequence>MSMPAIITFIRQFHLGNLNEQTFAAMLDSPQQEAFAKINMQRYLSSVGNAR</sequence>
<accession>A0A2X4TJ70</accession>
<reference evidence="1 2" key="1">
    <citation type="submission" date="2018-06" db="EMBL/GenBank/DDBJ databases">
        <authorList>
            <consortium name="Pathogen Informatics"/>
            <person name="Doyle S."/>
        </authorList>
    </citation>
    <scope>NUCLEOTIDE SEQUENCE [LARGE SCALE GENOMIC DNA]</scope>
    <source>
        <strain evidence="1 2">NCTC7307</strain>
    </source>
</reference>
<evidence type="ECO:0000313" key="1">
    <source>
        <dbReference type="EMBL" id="SQI22438.1"/>
    </source>
</evidence>
<gene>
    <name evidence="1" type="ORF">NCTC7307_01614</name>
</gene>
<keyword evidence="2" id="KW-1185">Reference proteome</keyword>
<evidence type="ECO:0000313" key="2">
    <source>
        <dbReference type="Proteomes" id="UP000248731"/>
    </source>
</evidence>
<proteinExistence type="predicted"/>